<name>A0ABS5D9T1_9PSEU</name>
<dbReference type="EMBL" id="JAGPXE010000001">
    <property type="protein sequence ID" value="MBQ0923044.1"/>
    <property type="molecule type" value="Genomic_DNA"/>
</dbReference>
<dbReference type="RefSeq" id="WP_210968515.1">
    <property type="nucleotide sequence ID" value="NZ_JAGPXE010000001.1"/>
</dbReference>
<evidence type="ECO:0000313" key="1">
    <source>
        <dbReference type="EMBL" id="MBQ0923044.1"/>
    </source>
</evidence>
<keyword evidence="2" id="KW-1185">Reference proteome</keyword>
<proteinExistence type="predicted"/>
<organism evidence="1 2">
    <name type="scientific">Saccharopolyspora endophytica</name>
    <dbReference type="NCBI Taxonomy" id="543886"/>
    <lineage>
        <taxon>Bacteria</taxon>
        <taxon>Bacillati</taxon>
        <taxon>Actinomycetota</taxon>
        <taxon>Actinomycetes</taxon>
        <taxon>Pseudonocardiales</taxon>
        <taxon>Pseudonocardiaceae</taxon>
        <taxon>Saccharopolyspora</taxon>
    </lineage>
</organism>
<dbReference type="InterPro" id="IPR038287">
    <property type="entry name" value="Cse2_sf"/>
</dbReference>
<sequence length="211" mass="23474">MSEARGTDTASLAWALASHISRKVLPENGRRAAVAAAVRRVPGEPRTFGALREVAEFLPEPHDPAAERAFVAVAAMMCDQPRRGRLAELALQREGADVGESERKRGWTAVTSLGDSCATAVNLKLQSASSMETRLHAICRSHADGAHRLVPPLVGFLRADAVDVNWPRLIEDLTWWDRRRETIAARWLREYYRGLNNSAEPSRKTKKKEQQ</sequence>
<evidence type="ECO:0000313" key="2">
    <source>
        <dbReference type="Proteomes" id="UP000674084"/>
    </source>
</evidence>
<comment type="caution">
    <text evidence="1">The sequence shown here is derived from an EMBL/GenBank/DDBJ whole genome shotgun (WGS) entry which is preliminary data.</text>
</comment>
<gene>
    <name evidence="1" type="primary">casB</name>
    <name evidence="1" type="ORF">KBO27_03755</name>
</gene>
<dbReference type="NCBIfam" id="TIGR02548">
    <property type="entry name" value="casB_cse2"/>
    <property type="match status" value="1"/>
</dbReference>
<dbReference type="Proteomes" id="UP000674084">
    <property type="component" value="Unassembled WGS sequence"/>
</dbReference>
<reference evidence="1 2" key="1">
    <citation type="submission" date="2021-04" db="EMBL/GenBank/DDBJ databases">
        <title>Whole-genome sequencing of Saccharopolyspora endophytica KCTC 19397.</title>
        <authorList>
            <person name="Ay H."/>
            <person name="Saygin H."/>
            <person name="Sahin N."/>
        </authorList>
    </citation>
    <scope>NUCLEOTIDE SEQUENCE [LARGE SCALE GENOMIC DNA]</scope>
    <source>
        <strain evidence="1 2">KCTC 19397</strain>
    </source>
</reference>
<protein>
    <submittedName>
        <fullName evidence="1">Type I-E CRISPR-associated protein Cse2/CasB</fullName>
    </submittedName>
</protein>
<accession>A0ABS5D9T1</accession>
<dbReference type="Gene3D" id="1.10.520.40">
    <property type="entry name" value="CRISPR-associated protein Cse2"/>
    <property type="match status" value="1"/>
</dbReference>
<dbReference type="Pfam" id="PF09485">
    <property type="entry name" value="CRISPR_Cse2"/>
    <property type="match status" value="1"/>
</dbReference>
<dbReference type="InterPro" id="IPR013382">
    <property type="entry name" value="CRISPR-assoc_prot_Cse2"/>
</dbReference>